<dbReference type="SUPFAM" id="SSF51430">
    <property type="entry name" value="NAD(P)-linked oxidoreductase"/>
    <property type="match status" value="1"/>
</dbReference>
<comment type="caution">
    <text evidence="5">The sequence shown here is derived from an EMBL/GenBank/DDBJ whole genome shotgun (WGS) entry which is preliminary data.</text>
</comment>
<dbReference type="AlphaFoldDB" id="A0A923KW18"/>
<dbReference type="InterPro" id="IPR036812">
    <property type="entry name" value="NAD(P)_OxRdtase_dom_sf"/>
</dbReference>
<dbReference type="GO" id="GO:0046872">
    <property type="term" value="F:metal ion binding"/>
    <property type="evidence" value="ECO:0007669"/>
    <property type="project" value="UniProtKB-KW"/>
</dbReference>
<keyword evidence="3" id="KW-0411">Iron-sulfur</keyword>
<dbReference type="PROSITE" id="PS00198">
    <property type="entry name" value="4FE4S_FER_1"/>
    <property type="match status" value="1"/>
</dbReference>
<dbReference type="Proteomes" id="UP000659630">
    <property type="component" value="Unassembled WGS sequence"/>
</dbReference>
<dbReference type="RefSeq" id="WP_186887746.1">
    <property type="nucleotide sequence ID" value="NZ_JACONZ010000002.1"/>
</dbReference>
<evidence type="ECO:0000256" key="1">
    <source>
        <dbReference type="ARBA" id="ARBA00022723"/>
    </source>
</evidence>
<evidence type="ECO:0000313" key="6">
    <source>
        <dbReference type="Proteomes" id="UP000659630"/>
    </source>
</evidence>
<keyword evidence="2" id="KW-0408">Iron</keyword>
<evidence type="ECO:0000313" key="5">
    <source>
        <dbReference type="EMBL" id="MBC5581391.1"/>
    </source>
</evidence>
<evidence type="ECO:0000256" key="2">
    <source>
        <dbReference type="ARBA" id="ARBA00023004"/>
    </source>
</evidence>
<dbReference type="Pfam" id="PF13534">
    <property type="entry name" value="Fer4_17"/>
    <property type="match status" value="1"/>
</dbReference>
<keyword evidence="6" id="KW-1185">Reference proteome</keyword>
<dbReference type="EMBL" id="JACONZ010000002">
    <property type="protein sequence ID" value="MBC5581391.1"/>
    <property type="molecule type" value="Genomic_DNA"/>
</dbReference>
<dbReference type="InterPro" id="IPR017896">
    <property type="entry name" value="4Fe4S_Fe-S-bd"/>
</dbReference>
<dbReference type="Gene3D" id="3.20.20.100">
    <property type="entry name" value="NADP-dependent oxidoreductase domain"/>
    <property type="match status" value="1"/>
</dbReference>
<accession>A0A923KW18</accession>
<gene>
    <name evidence="5" type="ORF">H8S23_07695</name>
</gene>
<dbReference type="InterPro" id="IPR053135">
    <property type="entry name" value="AKR2_Oxidoreductase"/>
</dbReference>
<dbReference type="CDD" id="cd19100">
    <property type="entry name" value="AKR_unchar"/>
    <property type="match status" value="1"/>
</dbReference>
<dbReference type="PROSITE" id="PS51379">
    <property type="entry name" value="4FE4S_FER_2"/>
    <property type="match status" value="1"/>
</dbReference>
<dbReference type="Pfam" id="PF00248">
    <property type="entry name" value="Aldo_ket_red"/>
    <property type="match status" value="1"/>
</dbReference>
<dbReference type="Gene3D" id="3.30.70.20">
    <property type="match status" value="1"/>
</dbReference>
<name>A0A923KW18_9FIRM</name>
<evidence type="ECO:0000256" key="3">
    <source>
        <dbReference type="ARBA" id="ARBA00023014"/>
    </source>
</evidence>
<dbReference type="InterPro" id="IPR023210">
    <property type="entry name" value="NADP_OxRdtase_dom"/>
</dbReference>
<dbReference type="SUPFAM" id="SSF46548">
    <property type="entry name" value="alpha-helical ferredoxin"/>
    <property type="match status" value="1"/>
</dbReference>
<keyword evidence="1" id="KW-0479">Metal-binding</keyword>
<sequence>MKYNALGKTGLMVSEVGLGCEFLQGKDEATVRAVLDAALAKGVNIIDVFMSEPEVRTNIGKALAGRREKVYIQGHLCAVWKNGQYGRSRDPEDVRFFFEDLLTRLQTDYIDLGMIHFIDSEEEYRAVFETGLIDQILELKKQGKIRHLGFSSHDPAIALKVVHTGLVEAMLFSINAAYDLLPPEVKLPCRLDADSFTRDGTAAFNPARAALYDACAAAGVGITVMKTLGAGRLLSAESSPFGVALSVPQCIQYVLTRPAVASAMVGMQTVEEVDQALAFEDATEEERDFSGIFAAASQFTMAGKCMYCNHCLPCPQGLDIAAVHKYLDLATAKETVPDTVRAHYEALGRHAGDCIGCGSCETRCPFGVKTVEAMAQAKALFGY</sequence>
<reference evidence="5" key="1">
    <citation type="submission" date="2020-08" db="EMBL/GenBank/DDBJ databases">
        <title>Genome public.</title>
        <authorList>
            <person name="Liu C."/>
            <person name="Sun Q."/>
        </authorList>
    </citation>
    <scope>NUCLEOTIDE SEQUENCE</scope>
    <source>
        <strain evidence="5">BX8</strain>
    </source>
</reference>
<dbReference type="InterPro" id="IPR017900">
    <property type="entry name" value="4Fe4S_Fe_S_CS"/>
</dbReference>
<feature type="domain" description="4Fe-4S ferredoxin-type" evidence="4">
    <location>
        <begin position="345"/>
        <end position="374"/>
    </location>
</feature>
<dbReference type="PANTHER" id="PTHR43312:SF1">
    <property type="entry name" value="NADP-DEPENDENT OXIDOREDUCTASE DOMAIN-CONTAINING PROTEIN"/>
    <property type="match status" value="1"/>
</dbReference>
<proteinExistence type="predicted"/>
<dbReference type="GO" id="GO:0051536">
    <property type="term" value="F:iron-sulfur cluster binding"/>
    <property type="evidence" value="ECO:0007669"/>
    <property type="project" value="UniProtKB-KW"/>
</dbReference>
<organism evidence="5 6">
    <name type="scientific">Anaerofilum hominis</name>
    <dbReference type="NCBI Taxonomy" id="2763016"/>
    <lineage>
        <taxon>Bacteria</taxon>
        <taxon>Bacillati</taxon>
        <taxon>Bacillota</taxon>
        <taxon>Clostridia</taxon>
        <taxon>Eubacteriales</taxon>
        <taxon>Oscillospiraceae</taxon>
        <taxon>Anaerofilum</taxon>
    </lineage>
</organism>
<evidence type="ECO:0000259" key="4">
    <source>
        <dbReference type="PROSITE" id="PS51379"/>
    </source>
</evidence>
<dbReference type="PANTHER" id="PTHR43312">
    <property type="entry name" value="D-THREO-ALDOSE 1-DEHYDROGENASE"/>
    <property type="match status" value="1"/>
</dbReference>
<protein>
    <submittedName>
        <fullName evidence="5">Aldo/keto reductase</fullName>
    </submittedName>
</protein>